<reference evidence="6 10" key="1">
    <citation type="journal article" date="2014" name="Genome Announc.">
        <title>Complete Genome Sequence of the Model Rhizosphere Strain Azospirillum brasilense Az39, Successfully Applied in Agriculture.</title>
        <authorList>
            <person name="Rivera D."/>
            <person name="Revale S."/>
            <person name="Molina R."/>
            <person name="Gualpa J."/>
            <person name="Puente M."/>
            <person name="Maroniche G."/>
            <person name="Paris G."/>
            <person name="Baker D."/>
            <person name="Clavijo B."/>
            <person name="McLay K."/>
            <person name="Spaepen S."/>
            <person name="Perticari A."/>
            <person name="Vazquez M."/>
            <person name="Wisniewski-Dye F."/>
            <person name="Watkins C."/>
            <person name="Martinez-Abarca F."/>
            <person name="Vanderleyden J."/>
            <person name="Cassan F."/>
        </authorList>
    </citation>
    <scope>NUCLEOTIDE SEQUENCE [LARGE SCALE GENOMIC DNA]</scope>
    <source>
        <strain evidence="6 10">Az39</strain>
    </source>
</reference>
<name>A0A060DGP2_9PROT</name>
<reference evidence="7 13" key="4">
    <citation type="submission" date="2019-07" db="EMBL/GenBank/DDBJ databases">
        <title>Genome sequencing of the stress-tolerant strain Azospirillum brasilense Az19.</title>
        <authorList>
            <person name="Maroniche G.A."/>
            <person name="Garcia J.E."/>
            <person name="Pagnussat L."/>
            <person name="Amenta M."/>
            <person name="Creus C.M."/>
        </authorList>
    </citation>
    <scope>NUCLEOTIDE SEQUENCE [LARGE SCALE GENOMIC DNA]</scope>
    <source>
        <strain evidence="7 13">Az19</strain>
    </source>
</reference>
<dbReference type="NCBIfam" id="NF006604">
    <property type="entry name" value="PRK09148.1"/>
    <property type="match status" value="1"/>
</dbReference>
<evidence type="ECO:0000313" key="7">
    <source>
        <dbReference type="EMBL" id="KAA1053395.1"/>
    </source>
</evidence>
<evidence type="ECO:0000313" key="8">
    <source>
        <dbReference type="EMBL" id="PNQ96403.1"/>
    </source>
</evidence>
<dbReference type="InterPro" id="IPR015421">
    <property type="entry name" value="PyrdxlP-dep_Trfase_major"/>
</dbReference>
<dbReference type="EMBL" id="POWG01000031">
    <property type="protein sequence ID" value="PNQ96403.1"/>
    <property type="molecule type" value="Genomic_DNA"/>
</dbReference>
<evidence type="ECO:0000256" key="4">
    <source>
        <dbReference type="RuleBase" id="RU000481"/>
    </source>
</evidence>
<dbReference type="PROSITE" id="PS00105">
    <property type="entry name" value="AA_TRANSFER_CLASS_1"/>
    <property type="match status" value="1"/>
</dbReference>
<evidence type="ECO:0000259" key="5">
    <source>
        <dbReference type="Pfam" id="PF00155"/>
    </source>
</evidence>
<dbReference type="PANTHER" id="PTHR42832">
    <property type="entry name" value="AMINO ACID AMINOTRANSFERASE"/>
    <property type="match status" value="1"/>
</dbReference>
<dbReference type="GO" id="GO:0030170">
    <property type="term" value="F:pyridoxal phosphate binding"/>
    <property type="evidence" value="ECO:0007669"/>
    <property type="project" value="InterPro"/>
</dbReference>
<dbReference type="InterPro" id="IPR004838">
    <property type="entry name" value="NHTrfase_class1_PyrdxlP-BS"/>
</dbReference>
<dbReference type="InterPro" id="IPR050881">
    <property type="entry name" value="LL-DAP_aminotransferase"/>
</dbReference>
<accession>A0A060DGP2</accession>
<dbReference type="EMBL" id="VEWN01000015">
    <property type="protein sequence ID" value="KAA1053395.1"/>
    <property type="molecule type" value="Genomic_DNA"/>
</dbReference>
<dbReference type="Proteomes" id="UP000298595">
    <property type="component" value="Chromosome"/>
</dbReference>
<evidence type="ECO:0000256" key="1">
    <source>
        <dbReference type="ARBA" id="ARBA00001933"/>
    </source>
</evidence>
<dbReference type="Pfam" id="PF00155">
    <property type="entry name" value="Aminotran_1_2"/>
    <property type="match status" value="1"/>
</dbReference>
<keyword evidence="2 4" id="KW-0032">Aminotransferase</keyword>
<evidence type="ECO:0000256" key="3">
    <source>
        <dbReference type="ARBA" id="ARBA00022679"/>
    </source>
</evidence>
<evidence type="ECO:0000313" key="11">
    <source>
        <dbReference type="Proteomes" id="UP000236268"/>
    </source>
</evidence>
<keyword evidence="3 4" id="KW-0808">Transferase</keyword>
<evidence type="ECO:0000313" key="12">
    <source>
        <dbReference type="Proteomes" id="UP000298595"/>
    </source>
</evidence>
<reference evidence="8 11" key="2">
    <citation type="submission" date="2018-01" db="EMBL/GenBank/DDBJ databases">
        <title>Whole genome sequence of Azospirillum brasilense REC3 isolated from strawberry roots.</title>
        <authorList>
            <person name="Fontana C.A."/>
            <person name="Salazar S.M."/>
            <person name="Bassi D."/>
            <person name="Puglisi E."/>
            <person name="Lovaisa N.C."/>
            <person name="Toffoli L.M."/>
            <person name="Pedraza R."/>
            <person name="Cocconcelli P.S."/>
        </authorList>
    </citation>
    <scope>NUCLEOTIDE SEQUENCE [LARGE SCALE GENOMIC DNA]</scope>
    <source>
        <strain evidence="8 11">REC3</strain>
    </source>
</reference>
<dbReference type="InterPro" id="IPR004839">
    <property type="entry name" value="Aminotransferase_I/II_large"/>
</dbReference>
<dbReference type="PANTHER" id="PTHR42832:SF1">
    <property type="entry name" value="GLUTAMATE-PYRUVATE AMINOTRANSFERASE ALAC"/>
    <property type="match status" value="1"/>
</dbReference>
<dbReference type="InterPro" id="IPR015422">
    <property type="entry name" value="PyrdxlP-dep_Trfase_small"/>
</dbReference>
<evidence type="ECO:0000313" key="9">
    <source>
        <dbReference type="EMBL" id="QCN94091.1"/>
    </source>
</evidence>
<dbReference type="KEGG" id="aare:D3093_01745"/>
<dbReference type="CDD" id="cd00609">
    <property type="entry name" value="AAT_like"/>
    <property type="match status" value="1"/>
</dbReference>
<dbReference type="EC" id="2.6.1.-" evidence="4"/>
<evidence type="ECO:0000313" key="10">
    <source>
        <dbReference type="Proteomes" id="UP000027186"/>
    </source>
</evidence>
<dbReference type="EMBL" id="CP007793">
    <property type="protein sequence ID" value="AIB11890.1"/>
    <property type="molecule type" value="Genomic_DNA"/>
</dbReference>
<proteinExistence type="inferred from homology"/>
<evidence type="ECO:0000256" key="2">
    <source>
        <dbReference type="ARBA" id="ARBA00022576"/>
    </source>
</evidence>
<dbReference type="Proteomes" id="UP000027186">
    <property type="component" value="Chromosome"/>
</dbReference>
<dbReference type="GO" id="GO:0008483">
    <property type="term" value="F:transaminase activity"/>
    <property type="evidence" value="ECO:0007669"/>
    <property type="project" value="UniProtKB-KW"/>
</dbReference>
<dbReference type="Gene3D" id="3.40.640.10">
    <property type="entry name" value="Type I PLP-dependent aspartate aminotransferase-like (Major domain)"/>
    <property type="match status" value="1"/>
</dbReference>
<comment type="similarity">
    <text evidence="4">Belongs to the class-I pyridoxal-phosphate-dependent aminotransferase family.</text>
</comment>
<dbReference type="Proteomes" id="UP000325333">
    <property type="component" value="Unassembled WGS sequence"/>
</dbReference>
<gene>
    <name evidence="6" type="ORF">ABAZ39_07730</name>
    <name evidence="8" type="ORF">C1S70_23950</name>
    <name evidence="9" type="ORF">D3093_01745</name>
    <name evidence="7" type="ORF">FH063_002706</name>
</gene>
<protein>
    <recommendedName>
        <fullName evidence="4">Aminotransferase</fullName>
        <ecNumber evidence="4">2.6.1.-</ecNumber>
    </recommendedName>
</protein>
<sequence length="424" mass="46377">MSDSEFHRIKRLPPYVFAEVNAMKARARAAGEDIIDLGMGNPDQPTPQHIVDKLIEAVRDPKTHRYSNSRGIPGLRKAHAAYYKRRFNVDVDPESECIVTIGSKEGLANLAQAITSPGDIILVPNPSYPIHPFGFILAGASVRHLPVGQANGTSTDIDSFMIMLERAVRHSVPKPLALVLNYPSNPTAEVVGLDFYRPIVEFCRKHGIYILSDLAYAEVFFDGEPPPSILEIPEAREVAVEFTSMSKTYSMAGWRIGFATGNKKLITALARIKSYLDYGAFTPIQVAATAALNGPQECVEQVRTMYRQRRDVMIEGLASAGWTVPSPSASMFAWAPIPEPFAHLGSLEFSKLLLQEAKVAVAPGIGFGEYGDGHVRLALVENVHRIRQATRNIKEFFRSNAAGAAASKDPAARAALLDPEKAKV</sequence>
<dbReference type="Proteomes" id="UP000236268">
    <property type="component" value="Unassembled WGS sequence"/>
</dbReference>
<reference evidence="9 12" key="3">
    <citation type="submission" date="2018-09" db="EMBL/GenBank/DDBJ databases">
        <title>Whole genome based analysis of evolution and adaptive divergence in Indian and Brazilian strains of Azospirillum brasilense.</title>
        <authorList>
            <person name="Singh C."/>
            <person name="Tripathi A.K."/>
        </authorList>
    </citation>
    <scope>NUCLEOTIDE SEQUENCE [LARGE SCALE GENOMIC DNA]</scope>
    <source>
        <strain evidence="9 12">MTCC4035</strain>
    </source>
</reference>
<comment type="cofactor">
    <cofactor evidence="1 4">
        <name>pyridoxal 5'-phosphate</name>
        <dbReference type="ChEBI" id="CHEBI:597326"/>
    </cofactor>
</comment>
<feature type="domain" description="Aminotransferase class I/classII large" evidence="5">
    <location>
        <begin position="33"/>
        <end position="379"/>
    </location>
</feature>
<evidence type="ECO:0000313" key="13">
    <source>
        <dbReference type="Proteomes" id="UP000325333"/>
    </source>
</evidence>
<dbReference type="RefSeq" id="WP_014240257.1">
    <property type="nucleotide sequence ID" value="NZ_CP007793.1"/>
</dbReference>
<dbReference type="SUPFAM" id="SSF53383">
    <property type="entry name" value="PLP-dependent transferases"/>
    <property type="match status" value="1"/>
</dbReference>
<organism evidence="6 10">
    <name type="scientific">Azospirillum argentinense</name>
    <dbReference type="NCBI Taxonomy" id="2970906"/>
    <lineage>
        <taxon>Bacteria</taxon>
        <taxon>Pseudomonadati</taxon>
        <taxon>Pseudomonadota</taxon>
        <taxon>Alphaproteobacteria</taxon>
        <taxon>Rhodospirillales</taxon>
        <taxon>Azospirillaceae</taxon>
        <taxon>Azospirillum</taxon>
    </lineage>
</organism>
<evidence type="ECO:0000313" key="6">
    <source>
        <dbReference type="EMBL" id="AIB11890.1"/>
    </source>
</evidence>
<dbReference type="InterPro" id="IPR015424">
    <property type="entry name" value="PyrdxlP-dep_Trfase"/>
</dbReference>
<dbReference type="Gene3D" id="3.90.1150.10">
    <property type="entry name" value="Aspartate Aminotransferase, domain 1"/>
    <property type="match status" value="1"/>
</dbReference>
<dbReference type="AlphaFoldDB" id="A0A060DGP2"/>
<dbReference type="KEGG" id="abq:ABAZ39_07730"/>
<dbReference type="EMBL" id="CP032321">
    <property type="protein sequence ID" value="QCN94091.1"/>
    <property type="molecule type" value="Genomic_DNA"/>
</dbReference>